<dbReference type="PROSITE" id="PS50889">
    <property type="entry name" value="S4"/>
    <property type="match status" value="1"/>
</dbReference>
<dbReference type="InterPro" id="IPR000748">
    <property type="entry name" value="PsdUridine_synth_RsuA/RluB/E/F"/>
</dbReference>
<keyword evidence="3 5" id="KW-0413">Isomerase</keyword>
<dbReference type="SMART" id="SM00363">
    <property type="entry name" value="S4"/>
    <property type="match status" value="1"/>
</dbReference>
<dbReference type="InterPro" id="IPR018496">
    <property type="entry name" value="PsdUridine_synth_RsuA/RluB_CS"/>
</dbReference>
<dbReference type="GO" id="GO:0000455">
    <property type="term" value="P:enzyme-directed rRNA pseudouridine synthesis"/>
    <property type="evidence" value="ECO:0007669"/>
    <property type="project" value="UniProtKB-ARBA"/>
</dbReference>
<reference evidence="7" key="1">
    <citation type="journal article" date="2021" name="PeerJ">
        <title>Extensive microbial diversity within the chicken gut microbiome revealed by metagenomics and culture.</title>
        <authorList>
            <person name="Gilroy R."/>
            <person name="Ravi A."/>
            <person name="Getino M."/>
            <person name="Pursley I."/>
            <person name="Horton D.L."/>
            <person name="Alikhan N.F."/>
            <person name="Baker D."/>
            <person name="Gharbi K."/>
            <person name="Hall N."/>
            <person name="Watson M."/>
            <person name="Adriaenssens E.M."/>
            <person name="Foster-Nyarko E."/>
            <person name="Jarju S."/>
            <person name="Secka A."/>
            <person name="Antonio M."/>
            <person name="Oren A."/>
            <person name="Chaudhuri R.R."/>
            <person name="La Ragione R."/>
            <person name="Hildebrand F."/>
            <person name="Pallen M.J."/>
        </authorList>
    </citation>
    <scope>NUCLEOTIDE SEQUENCE</scope>
    <source>
        <strain evidence="7">6627</strain>
    </source>
</reference>
<protein>
    <recommendedName>
        <fullName evidence="5">Pseudouridine synthase</fullName>
        <ecNumber evidence="5">5.4.99.-</ecNumber>
    </recommendedName>
</protein>
<dbReference type="AlphaFoldDB" id="A0A9D1UXY0"/>
<dbReference type="Proteomes" id="UP000823963">
    <property type="component" value="Unassembled WGS sequence"/>
</dbReference>
<dbReference type="EC" id="5.4.99.-" evidence="5"/>
<dbReference type="SUPFAM" id="SSF55120">
    <property type="entry name" value="Pseudouridine synthase"/>
    <property type="match status" value="1"/>
</dbReference>
<proteinExistence type="inferred from homology"/>
<name>A0A9D1UXY0_9LACO</name>
<dbReference type="Gene3D" id="3.30.70.580">
    <property type="entry name" value="Pseudouridine synthase I, catalytic domain, N-terminal subdomain"/>
    <property type="match status" value="1"/>
</dbReference>
<dbReference type="SUPFAM" id="SSF55174">
    <property type="entry name" value="Alpha-L RNA-binding motif"/>
    <property type="match status" value="1"/>
</dbReference>
<dbReference type="GO" id="GO:0120159">
    <property type="term" value="F:rRNA pseudouridine synthase activity"/>
    <property type="evidence" value="ECO:0007669"/>
    <property type="project" value="UniProtKB-ARBA"/>
</dbReference>
<dbReference type="InterPro" id="IPR002942">
    <property type="entry name" value="S4_RNA-bd"/>
</dbReference>
<dbReference type="PROSITE" id="PS01149">
    <property type="entry name" value="PSI_RSU"/>
    <property type="match status" value="1"/>
</dbReference>
<dbReference type="InterPro" id="IPR050343">
    <property type="entry name" value="RsuA_PseudoU_synthase"/>
</dbReference>
<feature type="domain" description="RNA-binding S4" evidence="6">
    <location>
        <begin position="1"/>
        <end position="61"/>
    </location>
</feature>
<dbReference type="FunFam" id="3.30.70.1560:FF:000001">
    <property type="entry name" value="Pseudouridine synthase"/>
    <property type="match status" value="1"/>
</dbReference>
<dbReference type="CDD" id="cd02553">
    <property type="entry name" value="PseudoU_synth_RsuA"/>
    <property type="match status" value="1"/>
</dbReference>
<evidence type="ECO:0000259" key="6">
    <source>
        <dbReference type="SMART" id="SM00363"/>
    </source>
</evidence>
<dbReference type="Gene3D" id="3.30.70.1560">
    <property type="entry name" value="Alpha-L RNA-binding motif"/>
    <property type="match status" value="1"/>
</dbReference>
<organism evidence="7 8">
    <name type="scientific">Candidatus Ligilactobacillus excrementigallinarum</name>
    <dbReference type="NCBI Taxonomy" id="2838641"/>
    <lineage>
        <taxon>Bacteria</taxon>
        <taxon>Bacillati</taxon>
        <taxon>Bacillota</taxon>
        <taxon>Bacilli</taxon>
        <taxon>Lactobacillales</taxon>
        <taxon>Lactobacillaceae</taxon>
        <taxon>Ligilactobacillus</taxon>
    </lineage>
</organism>
<dbReference type="GO" id="GO:0005829">
    <property type="term" value="C:cytosol"/>
    <property type="evidence" value="ECO:0007669"/>
    <property type="project" value="UniProtKB-ARBA"/>
</dbReference>
<dbReference type="PANTHER" id="PTHR47683:SF4">
    <property type="entry name" value="PSEUDOURIDINE SYNTHASE"/>
    <property type="match status" value="1"/>
</dbReference>
<dbReference type="InterPro" id="IPR020094">
    <property type="entry name" value="TruA/RsuA/RluB/E/F_N"/>
</dbReference>
<dbReference type="Pfam" id="PF00849">
    <property type="entry name" value="PseudoU_synth_2"/>
    <property type="match status" value="1"/>
</dbReference>
<dbReference type="PANTHER" id="PTHR47683">
    <property type="entry name" value="PSEUDOURIDINE SYNTHASE FAMILY PROTEIN-RELATED"/>
    <property type="match status" value="1"/>
</dbReference>
<gene>
    <name evidence="7" type="ORF">H9861_06860</name>
</gene>
<evidence type="ECO:0000256" key="5">
    <source>
        <dbReference type="RuleBase" id="RU003887"/>
    </source>
</evidence>
<dbReference type="InterPro" id="IPR020103">
    <property type="entry name" value="PsdUridine_synth_cat_dom_sf"/>
</dbReference>
<accession>A0A9D1UXY0</accession>
<dbReference type="InterPro" id="IPR042092">
    <property type="entry name" value="PsdUridine_s_RsuA/RluB/E/F_cat"/>
</dbReference>
<keyword evidence="2 4" id="KW-0694">RNA-binding</keyword>
<evidence type="ECO:0000256" key="1">
    <source>
        <dbReference type="ARBA" id="ARBA00008348"/>
    </source>
</evidence>
<evidence type="ECO:0000313" key="8">
    <source>
        <dbReference type="Proteomes" id="UP000823963"/>
    </source>
</evidence>
<dbReference type="InterPro" id="IPR006145">
    <property type="entry name" value="PsdUridine_synth_RsuA/RluA"/>
</dbReference>
<dbReference type="NCBIfam" id="TIGR00093">
    <property type="entry name" value="pseudouridine synthase"/>
    <property type="match status" value="1"/>
</dbReference>
<evidence type="ECO:0000256" key="2">
    <source>
        <dbReference type="ARBA" id="ARBA00022884"/>
    </source>
</evidence>
<evidence type="ECO:0000313" key="7">
    <source>
        <dbReference type="EMBL" id="HIX02458.1"/>
    </source>
</evidence>
<reference evidence="7" key="2">
    <citation type="submission" date="2021-04" db="EMBL/GenBank/DDBJ databases">
        <authorList>
            <person name="Gilroy R."/>
        </authorList>
    </citation>
    <scope>NUCLEOTIDE SEQUENCE</scope>
    <source>
        <strain evidence="7">6627</strain>
    </source>
</reference>
<dbReference type="CDD" id="cd00165">
    <property type="entry name" value="S4"/>
    <property type="match status" value="1"/>
</dbReference>
<sequence>MRIDKYLSNANLGSRSEIKKLIKDKRVRLNGQIVKNGKENLDINHDIVEVNQHKIELFENVYLMLNKPQGVITATTDSSQKTVLDLIQPQDRFKGLSPVGRLDKDTTGLLILTTDGQLNHNLLAPNKHITKIYSATIQGIVTDKEINRFEQGLVLKNGTTFKPAKLEVGSIDTDQNQSQITVSISEGKYHQIKRMFKACGMTVLTLERLQMGPLKLDSTLKPGKYRKLSPNELNLLK</sequence>
<evidence type="ECO:0000256" key="4">
    <source>
        <dbReference type="PROSITE-ProRule" id="PRU00182"/>
    </source>
</evidence>
<dbReference type="GO" id="GO:0003723">
    <property type="term" value="F:RNA binding"/>
    <property type="evidence" value="ECO:0007669"/>
    <property type="project" value="UniProtKB-KW"/>
</dbReference>
<comment type="similarity">
    <text evidence="1 5">Belongs to the pseudouridine synthase RsuA family.</text>
</comment>
<evidence type="ECO:0000256" key="3">
    <source>
        <dbReference type="ARBA" id="ARBA00023235"/>
    </source>
</evidence>
<dbReference type="Gene3D" id="3.10.290.10">
    <property type="entry name" value="RNA-binding S4 domain"/>
    <property type="match status" value="1"/>
</dbReference>
<comment type="caution">
    <text evidence="7">The sequence shown here is derived from an EMBL/GenBank/DDBJ whole genome shotgun (WGS) entry which is preliminary data.</text>
</comment>
<dbReference type="EMBL" id="DXFP01000065">
    <property type="protein sequence ID" value="HIX02458.1"/>
    <property type="molecule type" value="Genomic_DNA"/>
</dbReference>
<dbReference type="Pfam" id="PF01479">
    <property type="entry name" value="S4"/>
    <property type="match status" value="1"/>
</dbReference>
<dbReference type="InterPro" id="IPR036986">
    <property type="entry name" value="S4_RNA-bd_sf"/>
</dbReference>